<evidence type="ECO:0000313" key="7">
    <source>
        <dbReference type="Proteomes" id="UP000005220"/>
    </source>
</evidence>
<dbReference type="PANTHER" id="PTHR10142">
    <property type="entry name" value="DNA REPAIR PROTEIN COMPLEMENTING XP-A CELLS"/>
    <property type="match status" value="1"/>
</dbReference>
<dbReference type="GO" id="GO:0070914">
    <property type="term" value="P:UV-damage excision repair"/>
    <property type="evidence" value="ECO:0007669"/>
    <property type="project" value="TreeGrafter"/>
</dbReference>
<feature type="domain" description="XPA C-terminal" evidence="5">
    <location>
        <begin position="207"/>
        <end position="257"/>
    </location>
</feature>
<dbReference type="KEGG" id="kaf:KAFR_0J02380"/>
<dbReference type="Proteomes" id="UP000005220">
    <property type="component" value="Chromosome 10"/>
</dbReference>
<dbReference type="GO" id="GO:0000715">
    <property type="term" value="P:nucleotide-excision repair, DNA damage recognition"/>
    <property type="evidence" value="ECO:0007669"/>
    <property type="project" value="EnsemblFungi"/>
</dbReference>
<dbReference type="RefSeq" id="XP_003959437.1">
    <property type="nucleotide sequence ID" value="XM_003959388.1"/>
</dbReference>
<dbReference type="InterPro" id="IPR009061">
    <property type="entry name" value="DNA-bd_dom_put_sf"/>
</dbReference>
<keyword evidence="7" id="KW-1185">Reference proteome</keyword>
<evidence type="ECO:0000313" key="6">
    <source>
        <dbReference type="EMBL" id="CCF60302.1"/>
    </source>
</evidence>
<name>H2B102_KAZAF</name>
<dbReference type="NCBIfam" id="TIGR00598">
    <property type="entry name" value="rad14"/>
    <property type="match status" value="1"/>
</dbReference>
<dbReference type="eggNOG" id="KOG4017">
    <property type="taxonomic scope" value="Eukaryota"/>
</dbReference>
<dbReference type="InterPro" id="IPR022656">
    <property type="entry name" value="XPA_C"/>
</dbReference>
<dbReference type="OrthoDB" id="5368863at2759"/>
<dbReference type="STRING" id="1071382.H2B102"/>
<organism evidence="6 7">
    <name type="scientific">Kazachstania africana (strain ATCC 22294 / BCRC 22015 / CBS 2517 / CECT 1963 / NBRC 1671 / NRRL Y-8276)</name>
    <name type="common">Yeast</name>
    <name type="synonym">Kluyveromyces africanus</name>
    <dbReference type="NCBI Taxonomy" id="1071382"/>
    <lineage>
        <taxon>Eukaryota</taxon>
        <taxon>Fungi</taxon>
        <taxon>Dikarya</taxon>
        <taxon>Ascomycota</taxon>
        <taxon>Saccharomycotina</taxon>
        <taxon>Saccharomycetes</taxon>
        <taxon>Saccharomycetales</taxon>
        <taxon>Saccharomycetaceae</taxon>
        <taxon>Kazachstania</taxon>
    </lineage>
</organism>
<accession>H2B102</accession>
<dbReference type="PANTHER" id="PTHR10142:SF0">
    <property type="entry name" value="DNA REPAIR PROTEIN COMPLEMENTING XP-A CELLS"/>
    <property type="match status" value="1"/>
</dbReference>
<feature type="region of interest" description="Disordered" evidence="4">
    <location>
        <begin position="20"/>
        <end position="55"/>
    </location>
</feature>
<dbReference type="GO" id="GO:1901255">
    <property type="term" value="P:nucleotide-excision repair involved in interstrand cross-link repair"/>
    <property type="evidence" value="ECO:0007669"/>
    <property type="project" value="TreeGrafter"/>
</dbReference>
<dbReference type="FunCoup" id="H2B102">
    <property type="interactions" value="113"/>
</dbReference>
<dbReference type="EMBL" id="HE650830">
    <property type="protein sequence ID" value="CCF60302.1"/>
    <property type="molecule type" value="Genomic_DNA"/>
</dbReference>
<dbReference type="SUPFAM" id="SSF46955">
    <property type="entry name" value="Putative DNA-binding domain"/>
    <property type="match status" value="1"/>
</dbReference>
<comment type="subcellular location">
    <subcellularLocation>
        <location evidence="1">Nucleus</location>
    </subcellularLocation>
</comment>
<proteinExistence type="predicted"/>
<dbReference type="HOGENOM" id="CLU_053731_0_1_1"/>
<gene>
    <name evidence="6" type="primary">KAFR0J02380</name>
    <name evidence="6" type="ORF">KAFR_0J02380</name>
</gene>
<keyword evidence="2" id="KW-0862">Zinc</keyword>
<dbReference type="AlphaFoldDB" id="H2B102"/>
<evidence type="ECO:0000259" key="5">
    <source>
        <dbReference type="Pfam" id="PF05181"/>
    </source>
</evidence>
<sequence length="355" mass="41420">MNQDQRARIEANRKKALERLKQRGILNKSQAQKIEGRNTKKPVVLESQKSVENDKVAPRQEIQPDTGQALQKVTAATAEEATQQITQLRDASTVVPNHIRPTIRKSDYIDYDFSTMENLNGGYINRTSSEFDLEYDSLGSKRQKTLDDWKREQKERRELYENKAPPEHMSEAVKCDECKVNIEMDPILNDIYKLNVCKSCAKRLPEKYSLLTKTECKEDYFLTEPELNDTSIFHRLEKPNPHSGTFARMQLFVRCEIEEFAFKKWGGSAGLDEEWQRRETAKLQRKEKKYNEQIKQMRLKTRAQEFTRKLQDKKYGSIHKHNFGEPIPAGKDDDNNDILKRRCIDCGLETVEISI</sequence>
<dbReference type="InParanoid" id="H2B102"/>
<evidence type="ECO:0000256" key="3">
    <source>
        <dbReference type="ARBA" id="ARBA00023242"/>
    </source>
</evidence>
<evidence type="ECO:0000256" key="1">
    <source>
        <dbReference type="ARBA" id="ARBA00004123"/>
    </source>
</evidence>
<dbReference type="GO" id="GO:0003684">
    <property type="term" value="F:damaged DNA binding"/>
    <property type="evidence" value="ECO:0007669"/>
    <property type="project" value="EnsemblFungi"/>
</dbReference>
<dbReference type="GeneID" id="13883951"/>
<evidence type="ECO:0000256" key="2">
    <source>
        <dbReference type="ARBA" id="ARBA00022833"/>
    </source>
</evidence>
<dbReference type="GO" id="GO:0006284">
    <property type="term" value="P:base-excision repair"/>
    <property type="evidence" value="ECO:0007669"/>
    <property type="project" value="TreeGrafter"/>
</dbReference>
<dbReference type="Gene3D" id="3.90.530.10">
    <property type="entry name" value="XPA C-terminal domain"/>
    <property type="match status" value="1"/>
</dbReference>
<reference evidence="6 7" key="1">
    <citation type="journal article" date="2011" name="Proc. Natl. Acad. Sci. U.S.A.">
        <title>Evolutionary erosion of yeast sex chromosomes by mating-type switching accidents.</title>
        <authorList>
            <person name="Gordon J.L."/>
            <person name="Armisen D."/>
            <person name="Proux-Wera E."/>
            <person name="Oheigeartaigh S.S."/>
            <person name="Byrne K.P."/>
            <person name="Wolfe K.H."/>
        </authorList>
    </citation>
    <scope>NUCLEOTIDE SEQUENCE [LARGE SCALE GENOMIC DNA]</scope>
    <source>
        <strain evidence="7">ATCC 22294 / BCRC 22015 / CBS 2517 / CECT 1963 / NBRC 1671 / NRRL Y-8276</strain>
    </source>
</reference>
<keyword evidence="3" id="KW-0539">Nucleus</keyword>
<dbReference type="Pfam" id="PF05181">
    <property type="entry name" value="XPA_C"/>
    <property type="match status" value="1"/>
</dbReference>
<dbReference type="GO" id="GO:0000110">
    <property type="term" value="C:nucleotide-excision repair factor 1 complex"/>
    <property type="evidence" value="ECO:0007669"/>
    <property type="project" value="EnsemblFungi"/>
</dbReference>
<protein>
    <recommendedName>
        <fullName evidence="5">XPA C-terminal domain-containing protein</fullName>
    </recommendedName>
</protein>
<dbReference type="GO" id="GO:0008270">
    <property type="term" value="F:zinc ion binding"/>
    <property type="evidence" value="ECO:0007669"/>
    <property type="project" value="EnsemblFungi"/>
</dbReference>
<dbReference type="CDD" id="cd21077">
    <property type="entry name" value="DBD_Rad14"/>
    <property type="match status" value="1"/>
</dbReference>
<dbReference type="InterPro" id="IPR037129">
    <property type="entry name" value="XPA_sf"/>
</dbReference>
<evidence type="ECO:0000256" key="4">
    <source>
        <dbReference type="SAM" id="MobiDB-lite"/>
    </source>
</evidence>
<dbReference type="InterPro" id="IPR000465">
    <property type="entry name" value="XPA/RAD14"/>
</dbReference>